<dbReference type="PANTHER" id="PTHR45138:SF9">
    <property type="entry name" value="DIGUANYLATE CYCLASE DGCM-RELATED"/>
    <property type="match status" value="1"/>
</dbReference>
<dbReference type="InterPro" id="IPR001610">
    <property type="entry name" value="PAC"/>
</dbReference>
<dbReference type="PROSITE" id="PS50112">
    <property type="entry name" value="PAS"/>
    <property type="match status" value="1"/>
</dbReference>
<feature type="domain" description="GGDEF" evidence="10">
    <location>
        <begin position="567"/>
        <end position="703"/>
    </location>
</feature>
<dbReference type="FunFam" id="3.30.70.270:FF:000001">
    <property type="entry name" value="Diguanylate cyclase domain protein"/>
    <property type="match status" value="1"/>
</dbReference>
<evidence type="ECO:0000313" key="11">
    <source>
        <dbReference type="EMBL" id="QKE25246.1"/>
    </source>
</evidence>
<dbReference type="InterPro" id="IPR004010">
    <property type="entry name" value="Double_Cache_2"/>
</dbReference>
<dbReference type="SUPFAM" id="SSF55073">
    <property type="entry name" value="Nucleotide cyclase"/>
    <property type="match status" value="1"/>
</dbReference>
<evidence type="ECO:0000256" key="5">
    <source>
        <dbReference type="ARBA" id="ARBA00022989"/>
    </source>
</evidence>
<dbReference type="SUPFAM" id="SSF55785">
    <property type="entry name" value="PYP-like sensor domain (PAS domain)"/>
    <property type="match status" value="1"/>
</dbReference>
<evidence type="ECO:0000256" key="6">
    <source>
        <dbReference type="ARBA" id="ARBA00023136"/>
    </source>
</evidence>
<reference evidence="11 12" key="1">
    <citation type="submission" date="2018-07" db="EMBL/GenBank/DDBJ databases">
        <title>Identification of phenol metabolism pathways in Arcobacter.</title>
        <authorList>
            <person name="Miller W.G."/>
            <person name="Yee E."/>
            <person name="Bono J.L."/>
        </authorList>
    </citation>
    <scope>NUCLEOTIDE SEQUENCE [LARGE SCALE GENOMIC DNA]</scope>
    <source>
        <strain evidence="11 12">W63</strain>
    </source>
</reference>
<evidence type="ECO:0000256" key="7">
    <source>
        <dbReference type="ARBA" id="ARBA00034247"/>
    </source>
</evidence>
<keyword evidence="4 8" id="KW-0812">Transmembrane</keyword>
<dbReference type="GO" id="GO:1902201">
    <property type="term" value="P:negative regulation of bacterial-type flagellum-dependent cell motility"/>
    <property type="evidence" value="ECO:0007669"/>
    <property type="project" value="TreeGrafter"/>
</dbReference>
<dbReference type="PROSITE" id="PS50887">
    <property type="entry name" value="GGDEF"/>
    <property type="match status" value="1"/>
</dbReference>
<dbReference type="InterPro" id="IPR029787">
    <property type="entry name" value="Nucleotide_cyclase"/>
</dbReference>
<dbReference type="SMART" id="SM00086">
    <property type="entry name" value="PAC"/>
    <property type="match status" value="1"/>
</dbReference>
<dbReference type="GO" id="GO:0005886">
    <property type="term" value="C:plasma membrane"/>
    <property type="evidence" value="ECO:0007669"/>
    <property type="project" value="UniProtKB-SubCell"/>
</dbReference>
<dbReference type="InterPro" id="IPR000160">
    <property type="entry name" value="GGDEF_dom"/>
</dbReference>
<dbReference type="NCBIfam" id="TIGR00229">
    <property type="entry name" value="sensory_box"/>
    <property type="match status" value="1"/>
</dbReference>
<dbReference type="Pfam" id="PF00990">
    <property type="entry name" value="GGDEF"/>
    <property type="match status" value="1"/>
</dbReference>
<keyword evidence="12" id="KW-1185">Reference proteome</keyword>
<dbReference type="CDD" id="cd00130">
    <property type="entry name" value="PAS"/>
    <property type="match status" value="1"/>
</dbReference>
<evidence type="ECO:0000259" key="9">
    <source>
        <dbReference type="PROSITE" id="PS50112"/>
    </source>
</evidence>
<evidence type="ECO:0000313" key="12">
    <source>
        <dbReference type="Proteomes" id="UP000502065"/>
    </source>
</evidence>
<dbReference type="InterPro" id="IPR050469">
    <property type="entry name" value="Diguanylate_Cyclase"/>
</dbReference>
<evidence type="ECO:0000256" key="2">
    <source>
        <dbReference type="ARBA" id="ARBA00012528"/>
    </source>
</evidence>
<gene>
    <name evidence="11" type="ORF">AAQM_0473</name>
</gene>
<sequence>MKLSKFIRRFIFLTAFSSLLLAFLISVLYQYHNFENDMIHIKKEFTEQKKKEIKNEVLMVYNLVEHKEELLKKEVERRLKEKVNLAYGIAKNIYETNKNKKTDEEIKYLIALALKDLTYENDNTYFFINSNKGQAILFNKEIKFDKYHDVWNLKDDNGNFIIQNQSKIALEKKEGFLISTFIKPDSNDTKQYSKLSYVKLFEPFNWHIGIGEYIDELREKNKKELLNWIASLRFENSGYIFVNSTNGETLVFEGNIVEVKPHPFPELMKQQLETAQNPNGDFYEYKFKKPNTVQEFDKVSFIKKYDEYNWIIGCGVYLDELNNELKRKEIMFKETINNQIKSMLIIFLLLVVIIYLLSKRISTFINYNINSLIQAFSKASQNNEKINTEELTYKEFVSLADNLNKTLENKNMVEKKLQDYIQIVNQNVIISTTNKEGKIQNVSEAFCKVSGYSKDELIGKTHSLVKHPETSSDFYKDMWNQLLSGKEWKGEIKNKSKDGKTYWVYAIITPILINNEIQGFTAIRNNITDKKYIEQLSITDELTKLYNRRFFNNKIEEEINRAKRENKTLCLLILDIDYFKQYNDTYGHQKGDFVLESVAKVLANRTNRASDFAFRLGGEEFAIITTLEKEKAIEFAEVIRSDIEKLKIEHKSSTISKHLTISIGLVSKYAIDIENSDKLYKEADDNLYIAKKQGRNSIYYNEDK</sequence>
<dbReference type="InterPro" id="IPR043128">
    <property type="entry name" value="Rev_trsase/Diguanyl_cyclase"/>
</dbReference>
<dbReference type="EMBL" id="CP030944">
    <property type="protein sequence ID" value="QKE25246.1"/>
    <property type="molecule type" value="Genomic_DNA"/>
</dbReference>
<dbReference type="GO" id="GO:0052621">
    <property type="term" value="F:diguanylate cyclase activity"/>
    <property type="evidence" value="ECO:0007669"/>
    <property type="project" value="UniProtKB-EC"/>
</dbReference>
<comment type="subcellular location">
    <subcellularLocation>
        <location evidence="1">Cell membrane</location>
        <topology evidence="1">Multi-pass membrane protein</topology>
    </subcellularLocation>
</comment>
<dbReference type="PANTHER" id="PTHR45138">
    <property type="entry name" value="REGULATORY COMPONENTS OF SENSORY TRANSDUCTION SYSTEM"/>
    <property type="match status" value="1"/>
</dbReference>
<keyword evidence="3" id="KW-1003">Cell membrane</keyword>
<keyword evidence="6 8" id="KW-0472">Membrane</keyword>
<organism evidence="11 12">
    <name type="scientific">Arcobacter aquimarinus</name>
    <dbReference type="NCBI Taxonomy" id="1315211"/>
    <lineage>
        <taxon>Bacteria</taxon>
        <taxon>Pseudomonadati</taxon>
        <taxon>Campylobacterota</taxon>
        <taxon>Epsilonproteobacteria</taxon>
        <taxon>Campylobacterales</taxon>
        <taxon>Arcobacteraceae</taxon>
        <taxon>Arcobacter</taxon>
    </lineage>
</organism>
<dbReference type="KEGG" id="aaqi:AAQM_0473"/>
<dbReference type="EC" id="2.7.7.65" evidence="2"/>
<dbReference type="SMART" id="SM00267">
    <property type="entry name" value="GGDEF"/>
    <property type="match status" value="1"/>
</dbReference>
<evidence type="ECO:0000256" key="8">
    <source>
        <dbReference type="SAM" id="Phobius"/>
    </source>
</evidence>
<dbReference type="SMART" id="SM01049">
    <property type="entry name" value="Cache_2"/>
    <property type="match status" value="1"/>
</dbReference>
<dbReference type="Gene3D" id="3.30.70.270">
    <property type="match status" value="1"/>
</dbReference>
<evidence type="ECO:0000256" key="1">
    <source>
        <dbReference type="ARBA" id="ARBA00004651"/>
    </source>
</evidence>
<dbReference type="Gene3D" id="3.30.450.20">
    <property type="entry name" value="PAS domain"/>
    <property type="match status" value="3"/>
</dbReference>
<dbReference type="InterPro" id="IPR000014">
    <property type="entry name" value="PAS"/>
</dbReference>
<dbReference type="RefSeq" id="WP_129094312.1">
    <property type="nucleotide sequence ID" value="NZ_CBCSAE010000001.1"/>
</dbReference>
<feature type="transmembrane region" description="Helical" evidence="8">
    <location>
        <begin position="340"/>
        <end position="357"/>
    </location>
</feature>
<dbReference type="Pfam" id="PF08269">
    <property type="entry name" value="dCache_2"/>
    <property type="match status" value="1"/>
</dbReference>
<dbReference type="Pfam" id="PF13426">
    <property type="entry name" value="PAS_9"/>
    <property type="match status" value="1"/>
</dbReference>
<dbReference type="Proteomes" id="UP000502065">
    <property type="component" value="Chromosome"/>
</dbReference>
<dbReference type="InterPro" id="IPR035965">
    <property type="entry name" value="PAS-like_dom_sf"/>
</dbReference>
<dbReference type="NCBIfam" id="TIGR00254">
    <property type="entry name" value="GGDEF"/>
    <property type="match status" value="1"/>
</dbReference>
<evidence type="ECO:0000259" key="10">
    <source>
        <dbReference type="PROSITE" id="PS50887"/>
    </source>
</evidence>
<dbReference type="InterPro" id="IPR033480">
    <property type="entry name" value="sCache_2"/>
</dbReference>
<keyword evidence="5 8" id="KW-1133">Transmembrane helix</keyword>
<protein>
    <recommendedName>
        <fullName evidence="2">diguanylate cyclase</fullName>
        <ecNumber evidence="2">2.7.7.65</ecNumber>
    </recommendedName>
</protein>
<evidence type="ECO:0000256" key="4">
    <source>
        <dbReference type="ARBA" id="ARBA00022692"/>
    </source>
</evidence>
<dbReference type="GO" id="GO:0043709">
    <property type="term" value="P:cell adhesion involved in single-species biofilm formation"/>
    <property type="evidence" value="ECO:0007669"/>
    <property type="project" value="TreeGrafter"/>
</dbReference>
<comment type="catalytic activity">
    <reaction evidence="7">
        <text>2 GTP = 3',3'-c-di-GMP + 2 diphosphate</text>
        <dbReference type="Rhea" id="RHEA:24898"/>
        <dbReference type="ChEBI" id="CHEBI:33019"/>
        <dbReference type="ChEBI" id="CHEBI:37565"/>
        <dbReference type="ChEBI" id="CHEBI:58805"/>
        <dbReference type="EC" id="2.7.7.65"/>
    </reaction>
</comment>
<accession>A0AAE7B1H9</accession>
<feature type="domain" description="PAS" evidence="9">
    <location>
        <begin position="413"/>
        <end position="486"/>
    </location>
</feature>
<dbReference type="AlphaFoldDB" id="A0AAE7B1H9"/>
<name>A0AAE7B1H9_9BACT</name>
<proteinExistence type="predicted"/>
<dbReference type="CDD" id="cd01949">
    <property type="entry name" value="GGDEF"/>
    <property type="match status" value="1"/>
</dbReference>
<evidence type="ECO:0000256" key="3">
    <source>
        <dbReference type="ARBA" id="ARBA00022475"/>
    </source>
</evidence>